<protein>
    <recommendedName>
        <fullName evidence="1">Endonuclease/exonuclease/phosphatase domain-containing protein</fullName>
    </recommendedName>
</protein>
<gene>
    <name evidence="2" type="ORF">SHERM_12220</name>
</gene>
<comment type="caution">
    <text evidence="2">The sequence shown here is derived from an EMBL/GenBank/DDBJ whole genome shotgun (WGS) entry which is preliminary data.</text>
</comment>
<organism evidence="2 3">
    <name type="scientific">Striga hermonthica</name>
    <name type="common">Purple witchweed</name>
    <name type="synonym">Buchnera hermonthica</name>
    <dbReference type="NCBI Taxonomy" id="68872"/>
    <lineage>
        <taxon>Eukaryota</taxon>
        <taxon>Viridiplantae</taxon>
        <taxon>Streptophyta</taxon>
        <taxon>Embryophyta</taxon>
        <taxon>Tracheophyta</taxon>
        <taxon>Spermatophyta</taxon>
        <taxon>Magnoliopsida</taxon>
        <taxon>eudicotyledons</taxon>
        <taxon>Gunneridae</taxon>
        <taxon>Pentapetalae</taxon>
        <taxon>asterids</taxon>
        <taxon>lamiids</taxon>
        <taxon>Lamiales</taxon>
        <taxon>Orobanchaceae</taxon>
        <taxon>Buchnereae</taxon>
        <taxon>Striga</taxon>
    </lineage>
</organism>
<dbReference type="InterPro" id="IPR036691">
    <property type="entry name" value="Endo/exonu/phosph_ase_sf"/>
</dbReference>
<feature type="domain" description="Endonuclease/exonuclease/phosphatase" evidence="1">
    <location>
        <begin position="27"/>
        <end position="188"/>
    </location>
</feature>
<feature type="non-terminal residue" evidence="2">
    <location>
        <position position="448"/>
    </location>
</feature>
<dbReference type="Pfam" id="PF03372">
    <property type="entry name" value="Exo_endo_phos"/>
    <property type="match status" value="1"/>
</dbReference>
<dbReference type="Proteomes" id="UP001153555">
    <property type="component" value="Unassembled WGS sequence"/>
</dbReference>
<dbReference type="PANTHER" id="PTHR33710">
    <property type="entry name" value="BNAC02G09200D PROTEIN"/>
    <property type="match status" value="1"/>
</dbReference>
<dbReference type="SUPFAM" id="SSF56219">
    <property type="entry name" value="DNase I-like"/>
    <property type="match status" value="1"/>
</dbReference>
<accession>A0A9N7MPQ7</accession>
<evidence type="ECO:0000313" key="2">
    <source>
        <dbReference type="EMBL" id="CAA0810672.1"/>
    </source>
</evidence>
<keyword evidence="3" id="KW-1185">Reference proteome</keyword>
<dbReference type="OrthoDB" id="1741802at2759"/>
<feature type="non-terminal residue" evidence="2">
    <location>
        <position position="1"/>
    </location>
</feature>
<reference evidence="2" key="1">
    <citation type="submission" date="2019-12" db="EMBL/GenBank/DDBJ databases">
        <authorList>
            <person name="Scholes J."/>
        </authorList>
    </citation>
    <scope>NUCLEOTIDE SEQUENCE</scope>
</reference>
<dbReference type="EMBL" id="CACSLK010006441">
    <property type="protein sequence ID" value="CAA0810672.1"/>
    <property type="molecule type" value="Genomic_DNA"/>
</dbReference>
<name>A0A9N7MPQ7_STRHE</name>
<evidence type="ECO:0000259" key="1">
    <source>
        <dbReference type="Pfam" id="PF03372"/>
    </source>
</evidence>
<proteinExistence type="predicted"/>
<sequence length="448" mass="51848">KNKKFASSLCIRLGFATRHHIVEPCGTGGGLMLLWDDDVAVVNIYSQSFFIAVNFIDKSKDCSCWAVFVYLSSSKAERTLQWDFLVNEKTKWGSTWCIAGDWNAICRAADKKGGQSKSDRNFWDFNQFLAQMGVQEIPLQGLPYTWTNNRAGLHYIEETLDRLFVSLDWLATFPETKVTSWFRSASDHTMLVISFSEAPGKFRKRFQFDKRWIRKEEVNDVVEQAWDTPAWGTPMYIIKEKIKRTRQALLSWSKYFRAEQVSKISNLTLQLEELRKAGGDRDWDTWDKIKKELNEANVSEEIYWRQKARALWFKEGDQNTKFFHAFVSQRRKMNSIVRLVTERHTISNNAEEIEAAITDYYTKLFTSQADDLQATKILNILQAYHTFTGQQVNMAKSSVFFSKNTPASIKDKCCSILSGIQIHSSTRYLGLPMGIGRSKREAFDYILS</sequence>
<dbReference type="AlphaFoldDB" id="A0A9N7MPQ7"/>
<evidence type="ECO:0000313" key="3">
    <source>
        <dbReference type="Proteomes" id="UP001153555"/>
    </source>
</evidence>
<dbReference type="InterPro" id="IPR005135">
    <property type="entry name" value="Endo/exonuclease/phosphatase"/>
</dbReference>
<dbReference type="Gene3D" id="3.60.10.10">
    <property type="entry name" value="Endonuclease/exonuclease/phosphatase"/>
    <property type="match status" value="1"/>
</dbReference>
<dbReference type="PANTHER" id="PTHR33710:SF71">
    <property type="entry name" value="ENDONUCLEASE_EXONUCLEASE_PHOSPHATASE DOMAIN-CONTAINING PROTEIN"/>
    <property type="match status" value="1"/>
</dbReference>